<dbReference type="AlphaFoldDB" id="A0A4Y2SVR2"/>
<accession>A0A4Y2SVR2</accession>
<organism evidence="2 3">
    <name type="scientific">Araneus ventricosus</name>
    <name type="common">Orbweaver spider</name>
    <name type="synonym">Epeira ventricosa</name>
    <dbReference type="NCBI Taxonomy" id="182803"/>
    <lineage>
        <taxon>Eukaryota</taxon>
        <taxon>Metazoa</taxon>
        <taxon>Ecdysozoa</taxon>
        <taxon>Arthropoda</taxon>
        <taxon>Chelicerata</taxon>
        <taxon>Arachnida</taxon>
        <taxon>Araneae</taxon>
        <taxon>Araneomorphae</taxon>
        <taxon>Entelegynae</taxon>
        <taxon>Araneoidea</taxon>
        <taxon>Araneidae</taxon>
        <taxon>Araneus</taxon>
    </lineage>
</organism>
<dbReference type="Proteomes" id="UP000499080">
    <property type="component" value="Unassembled WGS sequence"/>
</dbReference>
<feature type="region of interest" description="Disordered" evidence="1">
    <location>
        <begin position="56"/>
        <end position="125"/>
    </location>
</feature>
<sequence>MARHLRREVRTVIGVETIQPYTLTIPPGEAKARLLIRRLLIRELAASTFDTSPLFKMKMSSDENNRQQGGPVRRSSGRPSQRPYLRARTGTGGRPRPPPEQRRPAPPIGFEAQRGAPTPAEVPSRPPGFGTLGKQFCLANFFPSVICRFSETIFDRNLKGIQFLIRMPIRLK</sequence>
<keyword evidence="3" id="KW-1185">Reference proteome</keyword>
<name>A0A4Y2SVR2_ARAVE</name>
<gene>
    <name evidence="2" type="ORF">AVEN_7196_1</name>
</gene>
<evidence type="ECO:0000256" key="1">
    <source>
        <dbReference type="SAM" id="MobiDB-lite"/>
    </source>
</evidence>
<evidence type="ECO:0000313" key="2">
    <source>
        <dbReference type="EMBL" id="GBN92468.1"/>
    </source>
</evidence>
<proteinExistence type="predicted"/>
<reference evidence="2 3" key="1">
    <citation type="journal article" date="2019" name="Sci. Rep.">
        <title>Orb-weaving spider Araneus ventricosus genome elucidates the spidroin gene catalogue.</title>
        <authorList>
            <person name="Kono N."/>
            <person name="Nakamura H."/>
            <person name="Ohtoshi R."/>
            <person name="Moran D.A.P."/>
            <person name="Shinohara A."/>
            <person name="Yoshida Y."/>
            <person name="Fujiwara M."/>
            <person name="Mori M."/>
            <person name="Tomita M."/>
            <person name="Arakawa K."/>
        </authorList>
    </citation>
    <scope>NUCLEOTIDE SEQUENCE [LARGE SCALE GENOMIC DNA]</scope>
</reference>
<evidence type="ECO:0000313" key="3">
    <source>
        <dbReference type="Proteomes" id="UP000499080"/>
    </source>
</evidence>
<protein>
    <submittedName>
        <fullName evidence="2">Uncharacterized protein</fullName>
    </submittedName>
</protein>
<dbReference type="EMBL" id="BGPR01024399">
    <property type="protein sequence ID" value="GBN92468.1"/>
    <property type="molecule type" value="Genomic_DNA"/>
</dbReference>
<comment type="caution">
    <text evidence="2">The sequence shown here is derived from an EMBL/GenBank/DDBJ whole genome shotgun (WGS) entry which is preliminary data.</text>
</comment>